<dbReference type="AlphaFoldDB" id="A0A9E7NB39"/>
<feature type="domain" description="DUF7282" evidence="2">
    <location>
        <begin position="274"/>
        <end position="355"/>
    </location>
</feature>
<evidence type="ECO:0000313" key="3">
    <source>
        <dbReference type="EMBL" id="UTF54181.1"/>
    </source>
</evidence>
<dbReference type="InterPro" id="IPR013783">
    <property type="entry name" value="Ig-like_fold"/>
</dbReference>
<dbReference type="Proteomes" id="UP001056855">
    <property type="component" value="Chromosome"/>
</dbReference>
<feature type="region of interest" description="Disordered" evidence="1">
    <location>
        <begin position="122"/>
        <end position="164"/>
    </location>
</feature>
<dbReference type="GeneID" id="73288887"/>
<dbReference type="Gene3D" id="2.60.40.10">
    <property type="entry name" value="Immunoglobulins"/>
    <property type="match status" value="1"/>
</dbReference>
<evidence type="ECO:0000259" key="2">
    <source>
        <dbReference type="Pfam" id="PF23951"/>
    </source>
</evidence>
<dbReference type="InterPro" id="IPR055706">
    <property type="entry name" value="Slg1/2_DUF7282"/>
</dbReference>
<dbReference type="EMBL" id="CP100355">
    <property type="protein sequence ID" value="UTF54181.1"/>
    <property type="molecule type" value="Genomic_DNA"/>
</dbReference>
<keyword evidence="4" id="KW-1185">Reference proteome</keyword>
<gene>
    <name evidence="3" type="ORF">NGM29_02535</name>
</gene>
<accession>A0A9E7NB39</accession>
<dbReference type="KEGG" id="sawl:NGM29_02535"/>
<evidence type="ECO:0000256" key="1">
    <source>
        <dbReference type="SAM" id="MobiDB-lite"/>
    </source>
</evidence>
<proteinExistence type="predicted"/>
<evidence type="ECO:0000313" key="4">
    <source>
        <dbReference type="Proteomes" id="UP001056855"/>
    </source>
</evidence>
<dbReference type="RefSeq" id="WP_254158699.1">
    <property type="nucleotide sequence ID" value="NZ_CP100355.1"/>
</dbReference>
<protein>
    <submittedName>
        <fullName evidence="3">DUF4179 domain-containing protein</fullName>
    </submittedName>
</protein>
<name>A0A9E7NB39_9EURY</name>
<sequence>MSSNLSLGTAKLLLALLVAIAVVLAAGLAVGQAPALFGVEEEPEASITFSDQTTNGSSVEVESVTLSDGGFIVITNSADETVAVSDRLDSGPHENVTIEQAEEDDGDLVGQLTATVHQDTANEGTYMFEESDGEEDRPYTEDGYPVSDSASVTLNESEGDAPTDSFQVESVSLPTTATTNETVTVEGEIRNPRDVENRQRVEIRVDGEVLERKIVSLEAEETTTVSFELETASLEPGDRTVGIYTTDHGQLDTLTIQYDTPPDLEILEANDSTATINVTLPEDGFLTVENESQAVRGIGENLSAGTHENVTLEFDAEGDETLFVVLYSGEPDEYDEEEGFPNADPIMIDGDRVQAALPSDDDRVRENDS</sequence>
<reference evidence="3" key="1">
    <citation type="submission" date="2022-06" db="EMBL/GenBank/DDBJ databases">
        <title>Diverse halophilic archaea isolated from saline environments.</title>
        <authorList>
            <person name="Cui H.-L."/>
        </authorList>
    </citation>
    <scope>NUCLEOTIDE SEQUENCE</scope>
    <source>
        <strain evidence="3">WLHS1</strain>
    </source>
</reference>
<organism evidence="3 4">
    <name type="scientific">Natronosalvus rutilus</name>
    <dbReference type="NCBI Taxonomy" id="2953753"/>
    <lineage>
        <taxon>Archaea</taxon>
        <taxon>Methanobacteriati</taxon>
        <taxon>Methanobacteriota</taxon>
        <taxon>Stenosarchaea group</taxon>
        <taxon>Halobacteria</taxon>
        <taxon>Halobacteriales</taxon>
        <taxon>Natrialbaceae</taxon>
        <taxon>Natronosalvus</taxon>
    </lineage>
</organism>
<dbReference type="Pfam" id="PF23951">
    <property type="entry name" value="DUF7282"/>
    <property type="match status" value="2"/>
</dbReference>
<feature type="domain" description="DUF7282" evidence="2">
    <location>
        <begin position="45"/>
        <end position="153"/>
    </location>
</feature>